<organism evidence="2 3">
    <name type="scientific">Planktothrix agardhii</name>
    <name type="common">Oscillatoria agardhii</name>
    <dbReference type="NCBI Taxonomy" id="1160"/>
    <lineage>
        <taxon>Bacteria</taxon>
        <taxon>Bacillati</taxon>
        <taxon>Cyanobacteriota</taxon>
        <taxon>Cyanophyceae</taxon>
        <taxon>Oscillatoriophycideae</taxon>
        <taxon>Oscillatoriales</taxon>
        <taxon>Microcoleaceae</taxon>
        <taxon>Planktothrix</taxon>
    </lineage>
</organism>
<sequence>MLNKGTQQQPWGFTLRIRMNTYSVIMLGPNASGKTVFLASLYKKLSTQGDAGFFLEVDNGETGHRLHDLYSEIAFGEDWPKPTFPNEIPEWTFTCRVQTKNLPIYSACRFTYIDYAGGRITDYTEKENREFYNKLQNADIILGLLDGQRIISLMQHQRLGSIWAINELPKMLSLMQKLGKPIQFVISKWDIVEDKYSLQEVLDLLLSIDEFKNLVQNCQKAGVPIRLIPVSAVGKGFATLQPDGSMLKTPGVLPKPFQVELPLACVLPDLIQAEYHRLEKQEKEMKAAKTEVKANLNFFEQVGQIVGEGLKVVAEFVPAVVETFLPKKYEFATGSLQKMIYFTSELAQSSANQKQELAQRRSEELRREREQTLAQVADEQTALTYALECFLLLQTELYKNFPESKIELP</sequence>
<evidence type="ECO:0000313" key="2">
    <source>
        <dbReference type="EMBL" id="CAD5949317.1"/>
    </source>
</evidence>
<accession>A0AAD1V373</accession>
<dbReference type="InterPro" id="IPR027417">
    <property type="entry name" value="P-loop_NTPase"/>
</dbReference>
<dbReference type="Gene3D" id="3.40.50.300">
    <property type="entry name" value="P-loop containing nucleotide triphosphate hydrolases"/>
    <property type="match status" value="1"/>
</dbReference>
<proteinExistence type="predicted"/>
<dbReference type="EMBL" id="LR882963">
    <property type="protein sequence ID" value="CAD5949317.1"/>
    <property type="molecule type" value="Genomic_DNA"/>
</dbReference>
<dbReference type="AlphaFoldDB" id="A0AAD1V373"/>
<dbReference type="Proteomes" id="UP001153761">
    <property type="component" value="Chromosome"/>
</dbReference>
<evidence type="ECO:0000256" key="1">
    <source>
        <dbReference type="SAM" id="Coils"/>
    </source>
</evidence>
<protein>
    <submittedName>
        <fullName evidence="2">Uncharacterized protein</fullName>
    </submittedName>
</protein>
<keyword evidence="1" id="KW-0175">Coiled coil</keyword>
<name>A0AAD1V373_PLAAG</name>
<feature type="coiled-coil region" evidence="1">
    <location>
        <begin position="348"/>
        <end position="382"/>
    </location>
</feature>
<evidence type="ECO:0000313" key="3">
    <source>
        <dbReference type="Proteomes" id="UP001153761"/>
    </source>
</evidence>
<reference evidence="2" key="1">
    <citation type="submission" date="2020-09" db="EMBL/GenBank/DDBJ databases">
        <authorList>
            <person name="Blom J."/>
        </authorList>
    </citation>
    <scope>NUCLEOTIDE SEQUENCE</scope>
    <source>
        <strain evidence="2">No.66</strain>
    </source>
</reference>
<dbReference type="RefSeq" id="WP_424053998.1">
    <property type="nucleotide sequence ID" value="NZ_JBAVBW010000172.1"/>
</dbReference>
<gene>
    <name evidence="2" type="ORF">PANO66_02509</name>
</gene>
<dbReference type="SUPFAM" id="SSF52540">
    <property type="entry name" value="P-loop containing nucleoside triphosphate hydrolases"/>
    <property type="match status" value="1"/>
</dbReference>